<dbReference type="Gene3D" id="1.20.1250.20">
    <property type="entry name" value="MFS general substrate transporter like domains"/>
    <property type="match status" value="2"/>
</dbReference>
<evidence type="ECO:0000256" key="3">
    <source>
        <dbReference type="ARBA" id="ARBA00023136"/>
    </source>
</evidence>
<dbReference type="EMBL" id="JACTUZ010000007">
    <property type="protein sequence ID" value="MBC9176034.1"/>
    <property type="molecule type" value="Genomic_DNA"/>
</dbReference>
<reference evidence="5 6" key="1">
    <citation type="journal article" date="2009" name="Int. J. Syst. Evol. Microbiol.">
        <title>Transfer of Teichococcus ludipueritiae and Muricoccus roseus to the genus Roseomonas, as Roseomonas ludipueritiae comb. nov. and Roseomonas rosea comb. nov., respectively, and emended description of the genus Roseomonas.</title>
        <authorList>
            <person name="Sanchez-Porro C."/>
            <person name="Gallego V."/>
            <person name="Busse H.J."/>
            <person name="Kampfer P."/>
            <person name="Ventosa A."/>
        </authorList>
    </citation>
    <scope>NUCLEOTIDE SEQUENCE [LARGE SCALE GENOMIC DNA]</scope>
    <source>
        <strain evidence="5 6">DSM 14915</strain>
    </source>
</reference>
<feature type="transmembrane region" description="Helical" evidence="4">
    <location>
        <begin position="138"/>
        <end position="156"/>
    </location>
</feature>
<evidence type="ECO:0000256" key="2">
    <source>
        <dbReference type="ARBA" id="ARBA00022989"/>
    </source>
</evidence>
<accession>A0ABR7R2Q5</accession>
<proteinExistence type="predicted"/>
<keyword evidence="3 4" id="KW-0472">Membrane</keyword>
<dbReference type="RefSeq" id="WP_187777201.1">
    <property type="nucleotide sequence ID" value="NZ_JACTUZ010000007.1"/>
</dbReference>
<feature type="transmembrane region" description="Helical" evidence="4">
    <location>
        <begin position="113"/>
        <end position="132"/>
    </location>
</feature>
<evidence type="ECO:0000313" key="5">
    <source>
        <dbReference type="EMBL" id="MBC9176034.1"/>
    </source>
</evidence>
<sequence length="373" mass="38795">MAGGFIGAYLLKLGLGIPLALTAYAALLLLRFGMRFLALEVVRRVRLGNAMKLGAGIASLQFLPLLLAEDARWLAVWILIVSLSEALYWPVYHASTAATVAKGEGIGRQLGERMMVGALVAVVGPLLGGLLLSSFGEAVDFAIAACICLLSVWPLWRMAPVMAGAVPRARETMRGLDLRGMATFTADGWIASGLGLAWPMVLFSSMGGSYGAFGLVNAAAGLVGAAVSFACGRAIDGGRRQQYLVAVCIMLAFGFALRIGSAWSPMAATIANLTGAIAAGFYGPVIMSTIYERAKQSGAVYRFHFSLEGGWDFGAVSGCLAAAVMAWATGEPALALLPASLGVVAIYFCARTREQNTAQAAEVVSGAEPAMAA</sequence>
<feature type="transmembrane region" description="Helical" evidence="4">
    <location>
        <begin position="50"/>
        <end position="68"/>
    </location>
</feature>
<organism evidence="5 6">
    <name type="scientific">Pseudoroseomonas ludipueritiae</name>
    <dbReference type="NCBI Taxonomy" id="198093"/>
    <lineage>
        <taxon>Bacteria</taxon>
        <taxon>Pseudomonadati</taxon>
        <taxon>Pseudomonadota</taxon>
        <taxon>Alphaproteobacteria</taxon>
        <taxon>Acetobacterales</taxon>
        <taxon>Acetobacteraceae</taxon>
        <taxon>Pseudoroseomonas</taxon>
    </lineage>
</organism>
<dbReference type="InterPro" id="IPR036259">
    <property type="entry name" value="MFS_trans_sf"/>
</dbReference>
<feature type="transmembrane region" description="Helical" evidence="4">
    <location>
        <begin position="176"/>
        <end position="198"/>
    </location>
</feature>
<evidence type="ECO:0000256" key="4">
    <source>
        <dbReference type="SAM" id="Phobius"/>
    </source>
</evidence>
<dbReference type="SUPFAM" id="SSF103473">
    <property type="entry name" value="MFS general substrate transporter"/>
    <property type="match status" value="1"/>
</dbReference>
<feature type="transmembrane region" description="Helical" evidence="4">
    <location>
        <begin position="303"/>
        <end position="327"/>
    </location>
</feature>
<dbReference type="InterPro" id="IPR011701">
    <property type="entry name" value="MFS"/>
</dbReference>
<keyword evidence="6" id="KW-1185">Reference proteome</keyword>
<feature type="transmembrane region" description="Helical" evidence="4">
    <location>
        <begin position="333"/>
        <end position="350"/>
    </location>
</feature>
<protein>
    <submittedName>
        <fullName evidence="5">MFS transporter</fullName>
    </submittedName>
</protein>
<feature type="transmembrane region" description="Helical" evidence="4">
    <location>
        <begin position="74"/>
        <end position="92"/>
    </location>
</feature>
<gene>
    <name evidence="5" type="ORF">IBL25_03625</name>
</gene>
<feature type="transmembrane region" description="Helical" evidence="4">
    <location>
        <begin position="210"/>
        <end position="231"/>
    </location>
</feature>
<keyword evidence="1 4" id="KW-0812">Transmembrane</keyword>
<keyword evidence="2 4" id="KW-1133">Transmembrane helix</keyword>
<comment type="caution">
    <text evidence="5">The sequence shown here is derived from an EMBL/GenBank/DDBJ whole genome shotgun (WGS) entry which is preliminary data.</text>
</comment>
<feature type="transmembrane region" description="Helical" evidence="4">
    <location>
        <begin position="243"/>
        <end position="264"/>
    </location>
</feature>
<name>A0ABR7R2Q5_9PROT</name>
<dbReference type="Pfam" id="PF07690">
    <property type="entry name" value="MFS_1"/>
    <property type="match status" value="1"/>
</dbReference>
<feature type="transmembrane region" description="Helical" evidence="4">
    <location>
        <begin position="6"/>
        <end position="30"/>
    </location>
</feature>
<dbReference type="Proteomes" id="UP000603940">
    <property type="component" value="Unassembled WGS sequence"/>
</dbReference>
<evidence type="ECO:0000313" key="6">
    <source>
        <dbReference type="Proteomes" id="UP000603940"/>
    </source>
</evidence>
<feature type="transmembrane region" description="Helical" evidence="4">
    <location>
        <begin position="270"/>
        <end position="291"/>
    </location>
</feature>
<evidence type="ECO:0000256" key="1">
    <source>
        <dbReference type="ARBA" id="ARBA00022692"/>
    </source>
</evidence>